<proteinExistence type="predicted"/>
<accession>A0A4Y2QCM6</accession>
<organism evidence="1 2">
    <name type="scientific">Araneus ventricosus</name>
    <name type="common">Orbweaver spider</name>
    <name type="synonym">Epeira ventricosa</name>
    <dbReference type="NCBI Taxonomy" id="182803"/>
    <lineage>
        <taxon>Eukaryota</taxon>
        <taxon>Metazoa</taxon>
        <taxon>Ecdysozoa</taxon>
        <taxon>Arthropoda</taxon>
        <taxon>Chelicerata</taxon>
        <taxon>Arachnida</taxon>
        <taxon>Araneae</taxon>
        <taxon>Araneomorphae</taxon>
        <taxon>Entelegynae</taxon>
        <taxon>Araneoidea</taxon>
        <taxon>Araneidae</taxon>
        <taxon>Araneus</taxon>
    </lineage>
</organism>
<gene>
    <name evidence="1" type="ORF">AVEN_49714_1</name>
</gene>
<name>A0A4Y2QCM6_ARAVE</name>
<evidence type="ECO:0000313" key="1">
    <source>
        <dbReference type="EMBL" id="GBN60377.1"/>
    </source>
</evidence>
<dbReference type="Proteomes" id="UP000499080">
    <property type="component" value="Unassembled WGS sequence"/>
</dbReference>
<dbReference type="AlphaFoldDB" id="A0A4Y2QCM6"/>
<reference evidence="1 2" key="1">
    <citation type="journal article" date="2019" name="Sci. Rep.">
        <title>Orb-weaving spider Araneus ventricosus genome elucidates the spidroin gene catalogue.</title>
        <authorList>
            <person name="Kono N."/>
            <person name="Nakamura H."/>
            <person name="Ohtoshi R."/>
            <person name="Moran D.A.P."/>
            <person name="Shinohara A."/>
            <person name="Yoshida Y."/>
            <person name="Fujiwara M."/>
            <person name="Mori M."/>
            <person name="Tomita M."/>
            <person name="Arakawa K."/>
        </authorList>
    </citation>
    <scope>NUCLEOTIDE SEQUENCE [LARGE SCALE GENOMIC DNA]</scope>
</reference>
<keyword evidence="2" id="KW-1185">Reference proteome</keyword>
<dbReference type="EMBL" id="BGPR01013378">
    <property type="protein sequence ID" value="GBN60377.1"/>
    <property type="molecule type" value="Genomic_DNA"/>
</dbReference>
<comment type="caution">
    <text evidence="1">The sequence shown here is derived from an EMBL/GenBank/DDBJ whole genome shotgun (WGS) entry which is preliminary data.</text>
</comment>
<protein>
    <submittedName>
        <fullName evidence="1">Uncharacterized protein</fullName>
    </submittedName>
</protein>
<evidence type="ECO:0000313" key="2">
    <source>
        <dbReference type="Proteomes" id="UP000499080"/>
    </source>
</evidence>
<sequence length="120" mass="13722">MYFLAKKGANLLQHPNTATSYWEIKLFLKNLCASNSLRDLQTRTALKSWRRVSPSSIPDKSRRDAVAAFRLTTRHDCLVAHLHHLRMSSEHFLPTMRFWRSNGKGPPAPIWGSSRTYGGV</sequence>